<dbReference type="GO" id="GO:0042626">
    <property type="term" value="F:ATPase-coupled transmembrane transporter activity"/>
    <property type="evidence" value="ECO:0007669"/>
    <property type="project" value="TreeGrafter"/>
</dbReference>
<sequence length="307" mass="33371">MNGAGTALPRMPGMSLLDSLLRRGSPAGASRVDINLERAAYRYGDGTYGLEPTSLDLAYRDDGHTAIIGLNGAGKSTLVALLGGRFLPTEGKVLLQADGTALSPDRRGDARRIQRLVGVVDAMDLPREFRDDVPLEEGFLAYLKDRHLNLSERTARTGAALNAFDLLEVRHTTVGSLDMERRHLLAVAIAMSHDPVVLVADEPMRGMDERGTAHVASRLFSQQVPVVFTTHNVDLTVQEDYRVRRTIVLDDAHVVFDGACGDARRFYTRLIRSKIQRMGSNASATPSSTMRTLPLNSSASGSSDSAR</sequence>
<keyword evidence="8" id="KW-1185">Reference proteome</keyword>
<dbReference type="InterPro" id="IPR027417">
    <property type="entry name" value="P-loop_NTPase"/>
</dbReference>
<dbReference type="Gene3D" id="3.40.50.300">
    <property type="entry name" value="P-loop containing nucleotide triphosphate hydrolases"/>
    <property type="match status" value="1"/>
</dbReference>
<proteinExistence type="inferred from homology"/>
<evidence type="ECO:0000313" key="7">
    <source>
        <dbReference type="EMBL" id="KFI60921.1"/>
    </source>
</evidence>
<dbReference type="eggNOG" id="COG1122">
    <property type="taxonomic scope" value="Bacteria"/>
</dbReference>
<reference evidence="7 8" key="1">
    <citation type="submission" date="2014-03" db="EMBL/GenBank/DDBJ databases">
        <title>Genomics of Bifidobacteria.</title>
        <authorList>
            <person name="Ventura M."/>
            <person name="Milani C."/>
            <person name="Lugli G.A."/>
        </authorList>
    </citation>
    <scope>NUCLEOTIDE SEQUENCE [LARGE SCALE GENOMIC DNA]</scope>
    <source>
        <strain evidence="7 8">LMG 10738</strain>
    </source>
</reference>
<dbReference type="PANTHER" id="PTHR43553">
    <property type="entry name" value="HEAVY METAL TRANSPORTER"/>
    <property type="match status" value="1"/>
</dbReference>
<dbReference type="EC" id="3.6.3.28" evidence="7"/>
<evidence type="ECO:0000256" key="4">
    <source>
        <dbReference type="ARBA" id="ARBA00022840"/>
    </source>
</evidence>
<dbReference type="PANTHER" id="PTHR43553:SF24">
    <property type="entry name" value="ENERGY-COUPLING FACTOR TRANSPORTER ATP-BINDING PROTEIN ECFA1"/>
    <property type="match status" value="1"/>
</dbReference>
<feature type="compositionally biased region" description="Low complexity" evidence="5">
    <location>
        <begin position="297"/>
        <end position="307"/>
    </location>
</feature>
<keyword evidence="3" id="KW-0547">Nucleotide-binding</keyword>
<feature type="domain" description="ABC transporter" evidence="6">
    <location>
        <begin position="34"/>
        <end position="276"/>
    </location>
</feature>
<evidence type="ECO:0000256" key="2">
    <source>
        <dbReference type="ARBA" id="ARBA00022448"/>
    </source>
</evidence>
<dbReference type="PROSITE" id="PS50893">
    <property type="entry name" value="ABC_TRANSPORTER_2"/>
    <property type="match status" value="1"/>
</dbReference>
<evidence type="ECO:0000256" key="3">
    <source>
        <dbReference type="ARBA" id="ARBA00022741"/>
    </source>
</evidence>
<comment type="similarity">
    <text evidence="1">Belongs to the ABC transporter superfamily.</text>
</comment>
<dbReference type="STRING" id="1688.BCUN_0897"/>
<dbReference type="InterPro" id="IPR050095">
    <property type="entry name" value="ECF_ABC_transporter_ATP-bd"/>
</dbReference>
<dbReference type="InterPro" id="IPR003593">
    <property type="entry name" value="AAA+_ATPase"/>
</dbReference>
<dbReference type="GO" id="GO:0005524">
    <property type="term" value="F:ATP binding"/>
    <property type="evidence" value="ECO:0007669"/>
    <property type="project" value="UniProtKB-KW"/>
</dbReference>
<feature type="compositionally biased region" description="Polar residues" evidence="5">
    <location>
        <begin position="278"/>
        <end position="296"/>
    </location>
</feature>
<dbReference type="InterPro" id="IPR003439">
    <property type="entry name" value="ABC_transporter-like_ATP-bd"/>
</dbReference>
<dbReference type="Pfam" id="PF00005">
    <property type="entry name" value="ABC_tran"/>
    <property type="match status" value="1"/>
</dbReference>
<dbReference type="Proteomes" id="UP000029067">
    <property type="component" value="Unassembled WGS sequence"/>
</dbReference>
<dbReference type="GO" id="GO:0043190">
    <property type="term" value="C:ATP-binding cassette (ABC) transporter complex"/>
    <property type="evidence" value="ECO:0007669"/>
    <property type="project" value="TreeGrafter"/>
</dbReference>
<keyword evidence="4 7" id="KW-0067">ATP-binding</keyword>
<evidence type="ECO:0000259" key="6">
    <source>
        <dbReference type="PROSITE" id="PS50893"/>
    </source>
</evidence>
<dbReference type="SMART" id="SM00382">
    <property type="entry name" value="AAA"/>
    <property type="match status" value="1"/>
</dbReference>
<comment type="caution">
    <text evidence="7">The sequence shown here is derived from an EMBL/GenBank/DDBJ whole genome shotgun (WGS) entry which is preliminary data.</text>
</comment>
<keyword evidence="2" id="KW-0813">Transport</keyword>
<gene>
    <name evidence="7" type="ORF">BCUN_0897</name>
</gene>
<dbReference type="AlphaFoldDB" id="A0A087AQ71"/>
<name>A0A087AQ71_9BIFI</name>
<protein>
    <submittedName>
        <fullName evidence="7">ABC transporter ATP-binding protein</fullName>
        <ecNumber evidence="7">3.6.3.28</ecNumber>
    </submittedName>
</protein>
<feature type="region of interest" description="Disordered" evidence="5">
    <location>
        <begin position="278"/>
        <end position="307"/>
    </location>
</feature>
<keyword evidence="7" id="KW-0378">Hydrolase</keyword>
<dbReference type="SUPFAM" id="SSF52540">
    <property type="entry name" value="P-loop containing nucleoside triphosphate hydrolases"/>
    <property type="match status" value="1"/>
</dbReference>
<dbReference type="GO" id="GO:0016887">
    <property type="term" value="F:ATP hydrolysis activity"/>
    <property type="evidence" value="ECO:0007669"/>
    <property type="project" value="InterPro"/>
</dbReference>
<evidence type="ECO:0000256" key="1">
    <source>
        <dbReference type="ARBA" id="ARBA00005417"/>
    </source>
</evidence>
<accession>A0A087AQ71</accession>
<dbReference type="EMBL" id="JGYV01000017">
    <property type="protein sequence ID" value="KFI60921.1"/>
    <property type="molecule type" value="Genomic_DNA"/>
</dbReference>
<evidence type="ECO:0000313" key="8">
    <source>
        <dbReference type="Proteomes" id="UP000029067"/>
    </source>
</evidence>
<organism evidence="7 8">
    <name type="scientific">Bifidobacterium cuniculi</name>
    <dbReference type="NCBI Taxonomy" id="1688"/>
    <lineage>
        <taxon>Bacteria</taxon>
        <taxon>Bacillati</taxon>
        <taxon>Actinomycetota</taxon>
        <taxon>Actinomycetes</taxon>
        <taxon>Bifidobacteriales</taxon>
        <taxon>Bifidobacteriaceae</taxon>
        <taxon>Bifidobacterium</taxon>
    </lineage>
</organism>
<evidence type="ECO:0000256" key="5">
    <source>
        <dbReference type="SAM" id="MobiDB-lite"/>
    </source>
</evidence>